<feature type="transmembrane region" description="Helical" evidence="17">
    <location>
        <begin position="155"/>
        <end position="178"/>
    </location>
</feature>
<reference evidence="19 20" key="1">
    <citation type="submission" date="2022-09" db="EMBL/GenBank/DDBJ databases">
        <title>The outer-membrane cytochrome OmcA is essential for infection of Shewanella oneidensis by a zebrafish-associated bacteriophage.</title>
        <authorList>
            <person name="Grenfell A.W."/>
            <person name="Intile P."/>
            <person name="Mcfarlane J."/>
            <person name="Leung D."/>
            <person name="Abdalla K."/>
            <person name="Wold M."/>
            <person name="Kees E."/>
            <person name="Gralnick J."/>
        </authorList>
    </citation>
    <scope>NUCLEOTIDE SEQUENCE [LARGE SCALE GENOMIC DNA]</scope>
    <source>
        <strain evidence="19 20">NF-5</strain>
    </source>
</reference>
<dbReference type="Pfam" id="PF02233">
    <property type="entry name" value="PNTB"/>
    <property type="match status" value="1"/>
</dbReference>
<feature type="transmembrane region" description="Helical" evidence="17">
    <location>
        <begin position="220"/>
        <end position="239"/>
    </location>
</feature>
<dbReference type="RefSeq" id="WP_037421695.1">
    <property type="nucleotide sequence ID" value="NZ_BLRE01000014.1"/>
</dbReference>
<dbReference type="NCBIfam" id="NF006974">
    <property type="entry name" value="PRK09444.1"/>
    <property type="match status" value="1"/>
</dbReference>
<dbReference type="PIRSF" id="PIRSF000204">
    <property type="entry name" value="PNTB"/>
    <property type="match status" value="1"/>
</dbReference>
<evidence type="ECO:0000256" key="10">
    <source>
        <dbReference type="ARBA" id="ARBA00022857"/>
    </source>
</evidence>
<dbReference type="InterPro" id="IPR029035">
    <property type="entry name" value="DHS-like_NAD/FAD-binding_dom"/>
</dbReference>
<evidence type="ECO:0000256" key="7">
    <source>
        <dbReference type="ARBA" id="ARBA00022475"/>
    </source>
</evidence>
<dbReference type="EC" id="7.1.1.1" evidence="5 16"/>
<dbReference type="PANTHER" id="PTHR44758">
    <property type="entry name" value="NAD(P) TRANSHYDROGENASE SUBUNIT BETA"/>
    <property type="match status" value="1"/>
</dbReference>
<keyword evidence="12 17" id="KW-1133">Transmembrane helix</keyword>
<evidence type="ECO:0000256" key="14">
    <source>
        <dbReference type="ARBA" id="ARBA00023136"/>
    </source>
</evidence>
<comment type="function">
    <text evidence="1 16">The transhydrogenation between NADH and NADP is coupled to respiration and ATP hydrolysis and functions as a proton pump across the membrane.</text>
</comment>
<evidence type="ECO:0000256" key="11">
    <source>
        <dbReference type="ARBA" id="ARBA00022967"/>
    </source>
</evidence>
<sequence length="494" mass="51825">MSQGLVTAAYIIAAVLFIFSLAGLSKQETAKHGNLFGITGMAIALLATIFNPDTSGVAWIIVAMVIGGAIGVRLALKVEMTEMPELVAVLHSFVGMAAVLVGFNSFIDLHPEQVSQVVVAVGGDMNSTLAAVQNALSEAAKAAENAHMTGAMLNIHLVEVFLGIFIGAVTFTGSIVAFGKLRGLISSKPLMLPHRHKLNLAAVLVSLGLLVYFVQTGGTMPALLLMTLIAFAFGWHLVASIGGADMPVVVSMLNSYSGWAAAAAGFMLSNDLLIVTGALVGSSGAILSYIMCKAMNRSFISVIAGGFGTDGVASSGDEEMGEYRETNAEDVADMLKNASSVIITPGYGMAVAQAQYPVAEITQKLRDRGVKVRFGIHPVAGRLPGHMNVLLAEAKVPYDIVLEMDEINEDFSDTDVVLVIGANDTVNPAAMEDPGSPIAGMPVLEVWKAQNVIGFKRSMNTGYAGVQNPLFFKDNTQMLFGDAKASVEAILKAL</sequence>
<evidence type="ECO:0000256" key="2">
    <source>
        <dbReference type="ARBA" id="ARBA00004429"/>
    </source>
</evidence>
<keyword evidence="7 16" id="KW-1003">Cell membrane</keyword>
<keyword evidence="13 16" id="KW-0520">NAD</keyword>
<dbReference type="SUPFAM" id="SSF52467">
    <property type="entry name" value="DHS-like NAD/FAD-binding domain"/>
    <property type="match status" value="1"/>
</dbReference>
<dbReference type="PANTHER" id="PTHR44758:SF1">
    <property type="entry name" value="NAD(P) TRANSHYDROGENASE SUBUNIT BETA"/>
    <property type="match status" value="1"/>
</dbReference>
<comment type="caution">
    <text evidence="19">The sequence shown here is derived from an EMBL/GenBank/DDBJ whole genome shotgun (WGS) entry which is preliminary data.</text>
</comment>
<evidence type="ECO:0000256" key="3">
    <source>
        <dbReference type="ARBA" id="ARBA00007919"/>
    </source>
</evidence>
<feature type="transmembrane region" description="Helical" evidence="17">
    <location>
        <begin position="32"/>
        <end position="50"/>
    </location>
</feature>
<feature type="domain" description="NADP transhydrogenase beta-like" evidence="18">
    <location>
        <begin position="7"/>
        <end position="492"/>
    </location>
</feature>
<feature type="transmembrane region" description="Helical" evidence="17">
    <location>
        <begin position="246"/>
        <end position="266"/>
    </location>
</feature>
<feature type="transmembrane region" description="Helical" evidence="17">
    <location>
        <begin position="198"/>
        <end position="214"/>
    </location>
</feature>
<accession>A0ABT6UBT1</accession>
<dbReference type="InterPro" id="IPR034300">
    <property type="entry name" value="PNTB-like"/>
</dbReference>
<dbReference type="Gene3D" id="3.40.50.1220">
    <property type="entry name" value="TPP-binding domain"/>
    <property type="match status" value="1"/>
</dbReference>
<feature type="transmembrane region" description="Helical" evidence="17">
    <location>
        <begin position="88"/>
        <end position="107"/>
    </location>
</feature>
<dbReference type="Proteomes" id="UP001159075">
    <property type="component" value="Unassembled WGS sequence"/>
</dbReference>
<evidence type="ECO:0000313" key="19">
    <source>
        <dbReference type="EMBL" id="MDI5831932.1"/>
    </source>
</evidence>
<dbReference type="EMBL" id="JAOTLW010000009">
    <property type="protein sequence ID" value="MDI5831932.1"/>
    <property type="molecule type" value="Genomic_DNA"/>
</dbReference>
<keyword evidence="9 17" id="KW-0812">Transmembrane</keyword>
<evidence type="ECO:0000256" key="15">
    <source>
        <dbReference type="ARBA" id="ARBA00048202"/>
    </source>
</evidence>
<keyword evidence="11 16" id="KW-1278">Translocase</keyword>
<feature type="transmembrane region" description="Helical" evidence="17">
    <location>
        <begin position="56"/>
        <end position="76"/>
    </location>
</feature>
<evidence type="ECO:0000256" key="12">
    <source>
        <dbReference type="ARBA" id="ARBA00022989"/>
    </source>
</evidence>
<name>A0ABT6UBT1_9GAMM</name>
<keyword evidence="14 16" id="KW-0472">Membrane</keyword>
<feature type="transmembrane region" description="Helical" evidence="17">
    <location>
        <begin position="6"/>
        <end position="25"/>
    </location>
</feature>
<feature type="transmembrane region" description="Helical" evidence="17">
    <location>
        <begin position="272"/>
        <end position="292"/>
    </location>
</feature>
<evidence type="ECO:0000256" key="13">
    <source>
        <dbReference type="ARBA" id="ARBA00023027"/>
    </source>
</evidence>
<evidence type="ECO:0000256" key="9">
    <source>
        <dbReference type="ARBA" id="ARBA00022692"/>
    </source>
</evidence>
<keyword evidence="20" id="KW-1185">Reference proteome</keyword>
<comment type="catalytic activity">
    <reaction evidence="15 16">
        <text>NAD(+) + NADPH + H(+)(in) = NADH + NADP(+) + H(+)(out)</text>
        <dbReference type="Rhea" id="RHEA:47992"/>
        <dbReference type="ChEBI" id="CHEBI:15378"/>
        <dbReference type="ChEBI" id="CHEBI:57540"/>
        <dbReference type="ChEBI" id="CHEBI:57783"/>
        <dbReference type="ChEBI" id="CHEBI:57945"/>
        <dbReference type="ChEBI" id="CHEBI:58349"/>
        <dbReference type="EC" id="7.1.1.1"/>
    </reaction>
</comment>
<evidence type="ECO:0000256" key="4">
    <source>
        <dbReference type="ARBA" id="ARBA00011870"/>
    </source>
</evidence>
<proteinExistence type="inferred from homology"/>
<evidence type="ECO:0000313" key="20">
    <source>
        <dbReference type="Proteomes" id="UP001159075"/>
    </source>
</evidence>
<protein>
    <recommendedName>
        <fullName evidence="6 16">NAD(P) transhydrogenase subunit beta</fullName>
        <ecNumber evidence="5 16">7.1.1.1</ecNumber>
    </recommendedName>
    <alternativeName>
        <fullName evidence="16">Nicotinamide nucleotide transhydrogenase subunit beta</fullName>
    </alternativeName>
</protein>
<evidence type="ECO:0000256" key="6">
    <source>
        <dbReference type="ARBA" id="ARBA00014581"/>
    </source>
</evidence>
<evidence type="ECO:0000256" key="1">
    <source>
        <dbReference type="ARBA" id="ARBA00003943"/>
    </source>
</evidence>
<gene>
    <name evidence="19" type="primary">pntB</name>
    <name evidence="19" type="ORF">ODY93_10180</name>
</gene>
<comment type="similarity">
    <text evidence="3 16">Belongs to the PNT beta subunit family.</text>
</comment>
<evidence type="ECO:0000256" key="16">
    <source>
        <dbReference type="PIRNR" id="PIRNR000204"/>
    </source>
</evidence>
<keyword evidence="8 16" id="KW-0997">Cell inner membrane</keyword>
<evidence type="ECO:0000256" key="5">
    <source>
        <dbReference type="ARBA" id="ARBA00012943"/>
    </source>
</evidence>
<comment type="subunit">
    <text evidence="4">Heterodimer of an alpha and a beta chain.</text>
</comment>
<keyword evidence="10 16" id="KW-0521">NADP</keyword>
<evidence type="ECO:0000256" key="8">
    <source>
        <dbReference type="ARBA" id="ARBA00022519"/>
    </source>
</evidence>
<comment type="subcellular location">
    <subcellularLocation>
        <location evidence="2">Cell inner membrane</location>
        <topology evidence="2">Multi-pass membrane protein</topology>
    </subcellularLocation>
</comment>
<dbReference type="InterPro" id="IPR012136">
    <property type="entry name" value="NADH_DH_b"/>
</dbReference>
<organism evidence="19 20">
    <name type="scientific">Shewanella xiamenensis</name>
    <dbReference type="NCBI Taxonomy" id="332186"/>
    <lineage>
        <taxon>Bacteria</taxon>
        <taxon>Pseudomonadati</taxon>
        <taxon>Pseudomonadota</taxon>
        <taxon>Gammaproteobacteria</taxon>
        <taxon>Alteromonadales</taxon>
        <taxon>Shewanellaceae</taxon>
        <taxon>Shewanella</taxon>
    </lineage>
</organism>
<evidence type="ECO:0000259" key="18">
    <source>
        <dbReference type="Pfam" id="PF02233"/>
    </source>
</evidence>
<evidence type="ECO:0000256" key="17">
    <source>
        <dbReference type="SAM" id="Phobius"/>
    </source>
</evidence>